<dbReference type="Proteomes" id="UP000066480">
    <property type="component" value="Chromosome"/>
</dbReference>
<dbReference type="EMBL" id="CP011112">
    <property type="protein sequence ID" value="AKU16941.1"/>
    <property type="molecule type" value="Genomic_DNA"/>
</dbReference>
<evidence type="ECO:0000313" key="1">
    <source>
        <dbReference type="EMBL" id="AKU16941.1"/>
    </source>
</evidence>
<dbReference type="RefSeq" id="WP_218917420.1">
    <property type="nucleotide sequence ID" value="NZ_CP011112.1"/>
</dbReference>
<name>A0A0K1JJQ6_9MICO</name>
<gene>
    <name evidence="1" type="ORF">VV02_15550</name>
</gene>
<keyword evidence="2" id="KW-1185">Reference proteome</keyword>
<dbReference type="AlphaFoldDB" id="A0A0K1JJQ6"/>
<evidence type="ECO:0008006" key="3">
    <source>
        <dbReference type="Google" id="ProtNLM"/>
    </source>
</evidence>
<organism evidence="1 2">
    <name type="scientific">Luteipulveratus mongoliensis</name>
    <dbReference type="NCBI Taxonomy" id="571913"/>
    <lineage>
        <taxon>Bacteria</taxon>
        <taxon>Bacillati</taxon>
        <taxon>Actinomycetota</taxon>
        <taxon>Actinomycetes</taxon>
        <taxon>Micrococcales</taxon>
        <taxon>Dermacoccaceae</taxon>
        <taxon>Luteipulveratus</taxon>
    </lineage>
</organism>
<proteinExistence type="predicted"/>
<dbReference type="KEGG" id="lmoi:VV02_15550"/>
<sequence>MTPTVQLGPVLEAAAQGRFPPVDGGWELASPWSDRVEAIVALTGHAYIAVRDDVAPSRLHELGVDGFGGAHDPRVIHALAGPHGWIDSLDVILVRTSAALDPAVHLVPRDDLAGHPRAAFAGRVRDDLRVLGTTDRSCGSLVTLGRGLAGMTEIGVEVDADGSGPSGGELIEAAVVGVAGPVVAAVAPGNARALRTFLRCGFVPVGSVQLWVR</sequence>
<accession>A0A0K1JJQ6</accession>
<reference evidence="1 2" key="1">
    <citation type="submission" date="2015-03" db="EMBL/GenBank/DDBJ databases">
        <title>Luteipulveratus halotolerans sp. nov., a novel actinobacterium (Dermacoccaceae) from Sarawak, Malaysia.</title>
        <authorList>
            <person name="Juboi H."/>
            <person name="Basik A."/>
            <person name="Shamsul S.S."/>
            <person name="Arnold P."/>
            <person name="Schmitt E.K."/>
            <person name="Sanglier J.-J."/>
            <person name="Yeo T."/>
        </authorList>
    </citation>
    <scope>NUCLEOTIDE SEQUENCE [LARGE SCALE GENOMIC DNA]</scope>
    <source>
        <strain evidence="1 2">MN07-A0370</strain>
    </source>
</reference>
<dbReference type="STRING" id="571913.VV02_15550"/>
<protein>
    <recommendedName>
        <fullName evidence="3">N-acetyltransferase domain-containing protein</fullName>
    </recommendedName>
</protein>
<evidence type="ECO:0000313" key="2">
    <source>
        <dbReference type="Proteomes" id="UP000066480"/>
    </source>
</evidence>